<sequence>MPPHARDGEPILTLAPSFFHGIRPCTFYQFRQQRGVRATAIPHFVEQFVQIHNLGLLRMCIFREFDFKKCTQPKCILASAADAFMQKAASSIKIHAASPR</sequence>
<accession>A0AAW3N9A7</accession>
<protein>
    <submittedName>
        <fullName evidence="1">Uncharacterized protein</fullName>
    </submittedName>
</protein>
<proteinExistence type="predicted"/>
<comment type="caution">
    <text evidence="1">The sequence shown here is derived from an EMBL/GenBank/DDBJ whole genome shotgun (WGS) entry which is preliminary data.</text>
</comment>
<reference evidence="1 2" key="1">
    <citation type="submission" date="2015-11" db="EMBL/GenBank/DDBJ databases">
        <title>Expanding the genomic diversity of Burkholderia species for the development of highly accurate diagnostics.</title>
        <authorList>
            <person name="Sahl J."/>
            <person name="Keim P."/>
            <person name="Wagner D."/>
        </authorList>
    </citation>
    <scope>NUCLEOTIDE SEQUENCE [LARGE SCALE GENOMIC DNA]</scope>
    <source>
        <strain evidence="1 2">MSMB1137WGS</strain>
    </source>
</reference>
<evidence type="ECO:0000313" key="2">
    <source>
        <dbReference type="Proteomes" id="UP000056732"/>
    </source>
</evidence>
<dbReference type="AlphaFoldDB" id="A0AAW3N9A7"/>
<dbReference type="EMBL" id="LPDO01000110">
    <property type="protein sequence ID" value="KVT48326.1"/>
    <property type="molecule type" value="Genomic_DNA"/>
</dbReference>
<evidence type="ECO:0000313" key="1">
    <source>
        <dbReference type="EMBL" id="KVT48326.1"/>
    </source>
</evidence>
<gene>
    <name evidence="1" type="ORF">WK53_12730</name>
</gene>
<dbReference type="Proteomes" id="UP000056732">
    <property type="component" value="Unassembled WGS sequence"/>
</dbReference>
<name>A0AAW3N9A7_9BURK</name>
<organism evidence="1 2">
    <name type="scientific">Burkholderia ubonensis</name>
    <dbReference type="NCBI Taxonomy" id="101571"/>
    <lineage>
        <taxon>Bacteria</taxon>
        <taxon>Pseudomonadati</taxon>
        <taxon>Pseudomonadota</taxon>
        <taxon>Betaproteobacteria</taxon>
        <taxon>Burkholderiales</taxon>
        <taxon>Burkholderiaceae</taxon>
        <taxon>Burkholderia</taxon>
        <taxon>Burkholderia cepacia complex</taxon>
    </lineage>
</organism>